<protein>
    <submittedName>
        <fullName evidence="4">Acyl carrier protein</fullName>
    </submittedName>
</protein>
<evidence type="ECO:0000313" key="5">
    <source>
        <dbReference type="Proteomes" id="UP001500212"/>
    </source>
</evidence>
<keyword evidence="2" id="KW-0597">Phosphoprotein</keyword>
<name>A0ABP8TU93_9ACTN</name>
<dbReference type="Pfam" id="PF00550">
    <property type="entry name" value="PP-binding"/>
    <property type="match status" value="1"/>
</dbReference>
<dbReference type="InterPro" id="IPR020806">
    <property type="entry name" value="PKS_PP-bd"/>
</dbReference>
<evidence type="ECO:0000259" key="3">
    <source>
        <dbReference type="PROSITE" id="PS50075"/>
    </source>
</evidence>
<keyword evidence="1" id="KW-0596">Phosphopantetheine</keyword>
<dbReference type="InterPro" id="IPR036736">
    <property type="entry name" value="ACP-like_sf"/>
</dbReference>
<evidence type="ECO:0000313" key="4">
    <source>
        <dbReference type="EMBL" id="GAA4616662.1"/>
    </source>
</evidence>
<feature type="domain" description="Carrier" evidence="3">
    <location>
        <begin position="10"/>
        <end position="84"/>
    </location>
</feature>
<accession>A0ABP8TU93</accession>
<dbReference type="SUPFAM" id="SSF47336">
    <property type="entry name" value="ACP-like"/>
    <property type="match status" value="1"/>
</dbReference>
<comment type="caution">
    <text evidence="4">The sequence shown here is derived from an EMBL/GenBank/DDBJ whole genome shotgun (WGS) entry which is preliminary data.</text>
</comment>
<dbReference type="PROSITE" id="PS00012">
    <property type="entry name" value="PHOSPHOPANTETHEINE"/>
    <property type="match status" value="1"/>
</dbReference>
<gene>
    <name evidence="4" type="ORF">GCM10023195_74180</name>
</gene>
<dbReference type="EMBL" id="BAABHJ010000035">
    <property type="protein sequence ID" value="GAA4616662.1"/>
    <property type="molecule type" value="Genomic_DNA"/>
</dbReference>
<dbReference type="InterPro" id="IPR006162">
    <property type="entry name" value="Ppantetheine_attach_site"/>
</dbReference>
<dbReference type="Proteomes" id="UP001500212">
    <property type="component" value="Unassembled WGS sequence"/>
</dbReference>
<reference evidence="5" key="1">
    <citation type="journal article" date="2019" name="Int. J. Syst. Evol. Microbiol.">
        <title>The Global Catalogue of Microorganisms (GCM) 10K type strain sequencing project: providing services to taxonomists for standard genome sequencing and annotation.</title>
        <authorList>
            <consortium name="The Broad Institute Genomics Platform"/>
            <consortium name="The Broad Institute Genome Sequencing Center for Infectious Disease"/>
            <person name="Wu L."/>
            <person name="Ma J."/>
        </authorList>
    </citation>
    <scope>NUCLEOTIDE SEQUENCE [LARGE SCALE GENOMIC DNA]</scope>
    <source>
        <strain evidence="5">JCM 17938</strain>
    </source>
</reference>
<dbReference type="PROSITE" id="PS50075">
    <property type="entry name" value="CARRIER"/>
    <property type="match status" value="1"/>
</dbReference>
<keyword evidence="5" id="KW-1185">Reference proteome</keyword>
<proteinExistence type="predicted"/>
<evidence type="ECO:0000256" key="2">
    <source>
        <dbReference type="ARBA" id="ARBA00022553"/>
    </source>
</evidence>
<dbReference type="RefSeq" id="WP_345364961.1">
    <property type="nucleotide sequence ID" value="NZ_BAABHJ010000035.1"/>
</dbReference>
<dbReference type="SMART" id="SM00823">
    <property type="entry name" value="PKS_PP"/>
    <property type="match status" value="1"/>
</dbReference>
<evidence type="ECO:0000256" key="1">
    <source>
        <dbReference type="ARBA" id="ARBA00022450"/>
    </source>
</evidence>
<sequence>MAESGSFTLDDLREILRTCAGDAESVDLDSDIADVTFEELGYDSLAVLEVAAKLQNHLGVVIPDDATEQLPTPRALTDYVNLRLVA</sequence>
<dbReference type="InterPro" id="IPR009081">
    <property type="entry name" value="PP-bd_ACP"/>
</dbReference>
<dbReference type="Gene3D" id="1.10.1200.10">
    <property type="entry name" value="ACP-like"/>
    <property type="match status" value="1"/>
</dbReference>
<organism evidence="4 5">
    <name type="scientific">Actinoallomurus liliacearum</name>
    <dbReference type="NCBI Taxonomy" id="1080073"/>
    <lineage>
        <taxon>Bacteria</taxon>
        <taxon>Bacillati</taxon>
        <taxon>Actinomycetota</taxon>
        <taxon>Actinomycetes</taxon>
        <taxon>Streptosporangiales</taxon>
        <taxon>Thermomonosporaceae</taxon>
        <taxon>Actinoallomurus</taxon>
    </lineage>
</organism>